<feature type="chain" id="PRO_5043052400" evidence="1">
    <location>
        <begin position="18"/>
        <end position="71"/>
    </location>
</feature>
<sequence>MAVMAVIVVLLPQPLISLVIEVPRIADYTNPSVGSMMWQGLPVEDEVKWPLCQAGRPGVGPGGLALMSGTS</sequence>
<dbReference type="AlphaFoldDB" id="A0AAQ3URK0"/>
<name>A0AAQ3URK0_PASNO</name>
<feature type="signal peptide" evidence="1">
    <location>
        <begin position="1"/>
        <end position="17"/>
    </location>
</feature>
<keyword evidence="3" id="KW-1185">Reference proteome</keyword>
<reference evidence="2 3" key="1">
    <citation type="submission" date="2024-02" db="EMBL/GenBank/DDBJ databases">
        <title>High-quality chromosome-scale genome assembly of Pensacola bahiagrass (Paspalum notatum Flugge var. saurae).</title>
        <authorList>
            <person name="Vega J.M."/>
            <person name="Podio M."/>
            <person name="Orjuela J."/>
            <person name="Siena L.A."/>
            <person name="Pessino S.C."/>
            <person name="Combes M.C."/>
            <person name="Mariac C."/>
            <person name="Albertini E."/>
            <person name="Pupilli F."/>
            <person name="Ortiz J.P.A."/>
            <person name="Leblanc O."/>
        </authorList>
    </citation>
    <scope>NUCLEOTIDE SEQUENCE [LARGE SCALE GENOMIC DNA]</scope>
    <source>
        <strain evidence="2">R1</strain>
        <tissue evidence="2">Leaf</tissue>
    </source>
</reference>
<accession>A0AAQ3URK0</accession>
<organism evidence="2 3">
    <name type="scientific">Paspalum notatum var. saurae</name>
    <dbReference type="NCBI Taxonomy" id="547442"/>
    <lineage>
        <taxon>Eukaryota</taxon>
        <taxon>Viridiplantae</taxon>
        <taxon>Streptophyta</taxon>
        <taxon>Embryophyta</taxon>
        <taxon>Tracheophyta</taxon>
        <taxon>Spermatophyta</taxon>
        <taxon>Magnoliopsida</taxon>
        <taxon>Liliopsida</taxon>
        <taxon>Poales</taxon>
        <taxon>Poaceae</taxon>
        <taxon>PACMAD clade</taxon>
        <taxon>Panicoideae</taxon>
        <taxon>Andropogonodae</taxon>
        <taxon>Paspaleae</taxon>
        <taxon>Paspalinae</taxon>
        <taxon>Paspalum</taxon>
    </lineage>
</organism>
<keyword evidence="1" id="KW-0732">Signal</keyword>
<proteinExistence type="predicted"/>
<dbReference type="Proteomes" id="UP001341281">
    <property type="component" value="Chromosome 10"/>
</dbReference>
<protein>
    <submittedName>
        <fullName evidence="2">Uncharacterized protein</fullName>
    </submittedName>
</protein>
<gene>
    <name evidence="2" type="ORF">U9M48_042808</name>
</gene>
<dbReference type="EMBL" id="CP144754">
    <property type="protein sequence ID" value="WVZ97259.1"/>
    <property type="molecule type" value="Genomic_DNA"/>
</dbReference>
<evidence type="ECO:0000313" key="3">
    <source>
        <dbReference type="Proteomes" id="UP001341281"/>
    </source>
</evidence>
<evidence type="ECO:0000313" key="2">
    <source>
        <dbReference type="EMBL" id="WVZ97259.1"/>
    </source>
</evidence>
<evidence type="ECO:0000256" key="1">
    <source>
        <dbReference type="SAM" id="SignalP"/>
    </source>
</evidence>